<accession>A0A2J6Q7W5</accession>
<feature type="non-terminal residue" evidence="2">
    <location>
        <position position="248"/>
    </location>
</feature>
<name>A0A2J6Q7W5_9HELO</name>
<dbReference type="InterPro" id="IPR013320">
    <property type="entry name" value="ConA-like_dom_sf"/>
</dbReference>
<keyword evidence="3" id="KW-1185">Reference proteome</keyword>
<dbReference type="Pfam" id="PF01828">
    <property type="entry name" value="Peptidase_A4"/>
    <property type="match status" value="1"/>
</dbReference>
<dbReference type="OrthoDB" id="2862635at2759"/>
<feature type="active site" description="Proton acceptor" evidence="1">
    <location>
        <position position="197"/>
    </location>
</feature>
<dbReference type="AlphaFoldDB" id="A0A2J6Q7W5"/>
<dbReference type="PANTHER" id="PTHR37536:SF1">
    <property type="entry name" value="ASPERGILLOPEPSIN, PUTAITVE (AFU_ORTHOLOGUE AFUA_7G01200)"/>
    <property type="match status" value="1"/>
</dbReference>
<dbReference type="GO" id="GO:0006508">
    <property type="term" value="P:proteolysis"/>
    <property type="evidence" value="ECO:0007669"/>
    <property type="project" value="InterPro"/>
</dbReference>
<dbReference type="Proteomes" id="UP000235672">
    <property type="component" value="Unassembled WGS sequence"/>
</dbReference>
<evidence type="ECO:0000313" key="2">
    <source>
        <dbReference type="EMBL" id="PMD22377.1"/>
    </source>
</evidence>
<gene>
    <name evidence="2" type="ORF">NA56DRAFT_526790</name>
</gene>
<reference evidence="2 3" key="1">
    <citation type="submission" date="2016-05" db="EMBL/GenBank/DDBJ databases">
        <title>A degradative enzymes factory behind the ericoid mycorrhizal symbiosis.</title>
        <authorList>
            <consortium name="DOE Joint Genome Institute"/>
            <person name="Martino E."/>
            <person name="Morin E."/>
            <person name="Grelet G."/>
            <person name="Kuo A."/>
            <person name="Kohler A."/>
            <person name="Daghino S."/>
            <person name="Barry K."/>
            <person name="Choi C."/>
            <person name="Cichocki N."/>
            <person name="Clum A."/>
            <person name="Copeland A."/>
            <person name="Hainaut M."/>
            <person name="Haridas S."/>
            <person name="Labutti K."/>
            <person name="Lindquist E."/>
            <person name="Lipzen A."/>
            <person name="Khouja H.-R."/>
            <person name="Murat C."/>
            <person name="Ohm R."/>
            <person name="Olson A."/>
            <person name="Spatafora J."/>
            <person name="Veneault-Fourrey C."/>
            <person name="Henrissat B."/>
            <person name="Grigoriev I."/>
            <person name="Martin F."/>
            <person name="Perotto S."/>
        </authorList>
    </citation>
    <scope>NUCLEOTIDE SEQUENCE [LARGE SCALE GENOMIC DNA]</scope>
    <source>
        <strain evidence="2 3">UAMH 7357</strain>
    </source>
</reference>
<proteinExistence type="predicted"/>
<sequence>ALFATTILAAPRGNGFAHRAARRATTRTGGLADIKGHEDLFNPETGNTTHVQYSSNWAGAVITSPPSGETFSFVQGQFVVPTPSLPAGSAAIWVGIDGDTYGNAILQAGVDVTVNSDGSTSYDSWYEWYPQYSITIDPSQFSFGAGDTVFVSVQATDSTDGTVILQNLSTGQSTTQTVSAPDSSSALGGQNAEWIVEDFEENGSQVAFTNFGSVSFTNTVAQTAQGSQLGNVITQVSIPSSSEVDVTY</sequence>
<organism evidence="2 3">
    <name type="scientific">Hyaloscypha hepaticicola</name>
    <dbReference type="NCBI Taxonomy" id="2082293"/>
    <lineage>
        <taxon>Eukaryota</taxon>
        <taxon>Fungi</taxon>
        <taxon>Dikarya</taxon>
        <taxon>Ascomycota</taxon>
        <taxon>Pezizomycotina</taxon>
        <taxon>Leotiomycetes</taxon>
        <taxon>Helotiales</taxon>
        <taxon>Hyaloscyphaceae</taxon>
        <taxon>Hyaloscypha</taxon>
    </lineage>
</organism>
<dbReference type="PANTHER" id="PTHR37536">
    <property type="entry name" value="PUTATIVE (AFU_ORTHOLOGUE AFUA_3G02970)-RELATED"/>
    <property type="match status" value="1"/>
</dbReference>
<dbReference type="Gene3D" id="2.60.120.700">
    <property type="entry name" value="Peptidase G1"/>
    <property type="match status" value="1"/>
</dbReference>
<evidence type="ECO:0000256" key="1">
    <source>
        <dbReference type="PIRSR" id="PIRSR600250-50"/>
    </source>
</evidence>
<evidence type="ECO:0000313" key="3">
    <source>
        <dbReference type="Proteomes" id="UP000235672"/>
    </source>
</evidence>
<dbReference type="SUPFAM" id="SSF49899">
    <property type="entry name" value="Concanavalin A-like lectins/glucanases"/>
    <property type="match status" value="1"/>
</dbReference>
<dbReference type="InterPro" id="IPR000250">
    <property type="entry name" value="Peptidase_G1"/>
</dbReference>
<dbReference type="CDD" id="cd13426">
    <property type="entry name" value="Peptidase_G1"/>
    <property type="match status" value="1"/>
</dbReference>
<dbReference type="GO" id="GO:0070007">
    <property type="term" value="F:glutamic-type endopeptidase activity"/>
    <property type="evidence" value="ECO:0007669"/>
    <property type="project" value="InterPro"/>
</dbReference>
<dbReference type="InterPro" id="IPR038656">
    <property type="entry name" value="Peptidase_G1_sf"/>
</dbReference>
<dbReference type="STRING" id="1745343.A0A2J6Q7W5"/>
<dbReference type="EMBL" id="KZ613478">
    <property type="protein sequence ID" value="PMD22377.1"/>
    <property type="molecule type" value="Genomic_DNA"/>
</dbReference>
<feature type="non-terminal residue" evidence="2">
    <location>
        <position position="1"/>
    </location>
</feature>
<protein>
    <submittedName>
        <fullName evidence="2">Putative aspergillopepsin-2</fullName>
    </submittedName>
</protein>
<dbReference type="PRINTS" id="PR00977">
    <property type="entry name" value="SCYTLDPTASE"/>
</dbReference>